<sequence>MCHARVPPPYRMAGFVLPGFVLACLAAGMAGSPARAQSLPTAAENQNPGDLDSEHLFGFTEGSDLGVPGEAELEWETSGRLGRRLGRFLAVDSGLAAKVPLTNDFRLAPGLTFNGHDIRHAIGNDIGAPDAPARTTGGINGGFLETRLRLMDRRAAPFGLTLGIVPGYGTVDSGSGAPARSFGTDVALLADRELIPGALVAAVNLGFAVSSTRPKATDEQVLGSGLEASGALSYRVSPGLFAGAEVRYARTYEGPALGRLVGEAVYFGPTLYATLSPRTWASFTWGVQVAGRSVDAPGPLDLSSFDRHQMRLRVGYSF</sequence>
<gene>
    <name evidence="2" type="ORF">Maq22A_c20440</name>
</gene>
<accession>A0A0C6F3A3</accession>
<dbReference type="Proteomes" id="UP000061432">
    <property type="component" value="Chromosome"/>
</dbReference>
<feature type="signal peptide" evidence="1">
    <location>
        <begin position="1"/>
        <end position="36"/>
    </location>
</feature>
<reference evidence="2 3" key="1">
    <citation type="journal article" date="2015" name="Genome Announc.">
        <title>Complete Genome Sequence of Methylobacterium aquaticum Strain 22A, Isolated from Racomitrium japonicum Moss.</title>
        <authorList>
            <person name="Tani A."/>
            <person name="Ogura Y."/>
            <person name="Hayashi T."/>
            <person name="Kimbara K."/>
        </authorList>
    </citation>
    <scope>NUCLEOTIDE SEQUENCE [LARGE SCALE GENOMIC DNA]</scope>
    <source>
        <strain evidence="2 3">MA-22A</strain>
    </source>
</reference>
<protein>
    <submittedName>
        <fullName evidence="2">Uncharacterized protein</fullName>
    </submittedName>
</protein>
<proteinExistence type="predicted"/>
<evidence type="ECO:0000313" key="3">
    <source>
        <dbReference type="Proteomes" id="UP000061432"/>
    </source>
</evidence>
<dbReference type="PROSITE" id="PS51257">
    <property type="entry name" value="PROKAR_LIPOPROTEIN"/>
    <property type="match status" value="1"/>
</dbReference>
<evidence type="ECO:0000256" key="1">
    <source>
        <dbReference type="SAM" id="SignalP"/>
    </source>
</evidence>
<feature type="chain" id="PRO_5002197070" evidence="1">
    <location>
        <begin position="37"/>
        <end position="318"/>
    </location>
</feature>
<reference evidence="3" key="2">
    <citation type="submission" date="2015-01" db="EMBL/GenBank/DDBJ databases">
        <title>Complete genome sequence of Methylobacterium aquaticum strain 22A.</title>
        <authorList>
            <person name="Tani A."/>
            <person name="Ogura Y."/>
            <person name="Hayashi T."/>
        </authorList>
    </citation>
    <scope>NUCLEOTIDE SEQUENCE [LARGE SCALE GENOMIC DNA]</scope>
    <source>
        <strain evidence="3">MA-22A</strain>
    </source>
</reference>
<dbReference type="AlphaFoldDB" id="A0A0C6F3A3"/>
<organism evidence="2 3">
    <name type="scientific">Methylobacterium aquaticum</name>
    <dbReference type="NCBI Taxonomy" id="270351"/>
    <lineage>
        <taxon>Bacteria</taxon>
        <taxon>Pseudomonadati</taxon>
        <taxon>Pseudomonadota</taxon>
        <taxon>Alphaproteobacteria</taxon>
        <taxon>Hyphomicrobiales</taxon>
        <taxon>Methylobacteriaceae</taxon>
        <taxon>Methylobacterium</taxon>
    </lineage>
</organism>
<dbReference type="PATRIC" id="fig|270351.10.peg.3950"/>
<name>A0A0C6F3A3_9HYPH</name>
<dbReference type="EMBL" id="AP014704">
    <property type="protein sequence ID" value="BAQ47131.1"/>
    <property type="molecule type" value="Genomic_DNA"/>
</dbReference>
<dbReference type="RefSeq" id="WP_244533335.1">
    <property type="nucleotide sequence ID" value="NZ_AP014704.1"/>
</dbReference>
<keyword evidence="1" id="KW-0732">Signal</keyword>
<dbReference type="KEGG" id="maqu:Maq22A_c20440"/>
<evidence type="ECO:0000313" key="2">
    <source>
        <dbReference type="EMBL" id="BAQ47131.1"/>
    </source>
</evidence>